<dbReference type="AlphaFoldDB" id="A0AAW0U3X9"/>
<comment type="caution">
    <text evidence="2">The sequence shown here is derived from an EMBL/GenBank/DDBJ whole genome shotgun (WGS) entry which is preliminary data.</text>
</comment>
<protein>
    <submittedName>
        <fullName evidence="2">Uncharacterized protein</fullName>
    </submittedName>
</protein>
<evidence type="ECO:0000313" key="3">
    <source>
        <dbReference type="Proteomes" id="UP001487740"/>
    </source>
</evidence>
<feature type="compositionally biased region" description="Low complexity" evidence="1">
    <location>
        <begin position="37"/>
        <end position="56"/>
    </location>
</feature>
<proteinExistence type="predicted"/>
<evidence type="ECO:0000256" key="1">
    <source>
        <dbReference type="SAM" id="MobiDB-lite"/>
    </source>
</evidence>
<keyword evidence="3" id="KW-1185">Reference proteome</keyword>
<accession>A0AAW0U3X9</accession>
<evidence type="ECO:0000313" key="2">
    <source>
        <dbReference type="EMBL" id="KAK8394768.1"/>
    </source>
</evidence>
<organism evidence="2 3">
    <name type="scientific">Scylla paramamosain</name>
    <name type="common">Mud crab</name>
    <dbReference type="NCBI Taxonomy" id="85552"/>
    <lineage>
        <taxon>Eukaryota</taxon>
        <taxon>Metazoa</taxon>
        <taxon>Ecdysozoa</taxon>
        <taxon>Arthropoda</taxon>
        <taxon>Crustacea</taxon>
        <taxon>Multicrustacea</taxon>
        <taxon>Malacostraca</taxon>
        <taxon>Eumalacostraca</taxon>
        <taxon>Eucarida</taxon>
        <taxon>Decapoda</taxon>
        <taxon>Pleocyemata</taxon>
        <taxon>Brachyura</taxon>
        <taxon>Eubrachyura</taxon>
        <taxon>Portunoidea</taxon>
        <taxon>Portunidae</taxon>
        <taxon>Portuninae</taxon>
        <taxon>Scylla</taxon>
    </lineage>
</organism>
<dbReference type="Proteomes" id="UP001487740">
    <property type="component" value="Unassembled WGS sequence"/>
</dbReference>
<feature type="region of interest" description="Disordered" evidence="1">
    <location>
        <begin position="37"/>
        <end position="63"/>
    </location>
</feature>
<feature type="region of interest" description="Disordered" evidence="1">
    <location>
        <begin position="1"/>
        <end position="21"/>
    </location>
</feature>
<gene>
    <name evidence="2" type="ORF">O3P69_005922</name>
</gene>
<dbReference type="EMBL" id="JARAKH010000018">
    <property type="protein sequence ID" value="KAK8394768.1"/>
    <property type="molecule type" value="Genomic_DNA"/>
</dbReference>
<reference evidence="2 3" key="1">
    <citation type="submission" date="2023-03" db="EMBL/GenBank/DDBJ databases">
        <title>High-quality genome of Scylla paramamosain provides insights in environmental adaptation.</title>
        <authorList>
            <person name="Zhang L."/>
        </authorList>
    </citation>
    <scope>NUCLEOTIDE SEQUENCE [LARGE SCALE GENOMIC DNA]</scope>
    <source>
        <strain evidence="2">LZ_2023a</strain>
        <tissue evidence="2">Muscle</tissue>
    </source>
</reference>
<name>A0AAW0U3X9_SCYPA</name>
<sequence length="77" mass="8725">MYSLRRASPRPSGVRGRELTGEGCLALPEERDRIRVTTTTNNNNKNKNTNNNTTNTSHNYLHSSPSPVYFITTLCER</sequence>